<dbReference type="PROSITE" id="PS52016">
    <property type="entry name" value="TONB_DEPENDENT_REC_3"/>
    <property type="match status" value="1"/>
</dbReference>
<keyword evidence="2 11" id="KW-0813">Transport</keyword>
<evidence type="ECO:0000256" key="13">
    <source>
        <dbReference type="SAM" id="MobiDB-lite"/>
    </source>
</evidence>
<keyword evidence="7" id="KW-0406">Ion transport</keyword>
<evidence type="ECO:0000256" key="9">
    <source>
        <dbReference type="ARBA" id="ARBA00023136"/>
    </source>
</evidence>
<keyword evidence="3 11" id="KW-1134">Transmembrane beta strand</keyword>
<feature type="chain" id="PRO_5011551524" evidence="14">
    <location>
        <begin position="37"/>
        <end position="889"/>
    </location>
</feature>
<dbReference type="RefSeq" id="WP_091240440.1">
    <property type="nucleotide sequence ID" value="NZ_FNAG01000002.1"/>
</dbReference>
<evidence type="ECO:0000259" key="15">
    <source>
        <dbReference type="Pfam" id="PF00593"/>
    </source>
</evidence>
<keyword evidence="18" id="KW-1185">Reference proteome</keyword>
<evidence type="ECO:0000313" key="17">
    <source>
        <dbReference type="EMBL" id="SDD43046.1"/>
    </source>
</evidence>
<evidence type="ECO:0000259" key="16">
    <source>
        <dbReference type="Pfam" id="PF07715"/>
    </source>
</evidence>
<keyword evidence="8 12" id="KW-0798">TonB box</keyword>
<comment type="similarity">
    <text evidence="11 12">Belongs to the TonB-dependent receptor family.</text>
</comment>
<protein>
    <submittedName>
        <fullName evidence="17">Iron complex outermembrane recepter protein</fullName>
    </submittedName>
</protein>
<evidence type="ECO:0000256" key="1">
    <source>
        <dbReference type="ARBA" id="ARBA00004571"/>
    </source>
</evidence>
<evidence type="ECO:0000256" key="11">
    <source>
        <dbReference type="PROSITE-ProRule" id="PRU01360"/>
    </source>
</evidence>
<sequence length="889" mass="96719">MRSTNHLGRPTPRRHRLAVATAVALTAVVLSAPAVAQESSAEERAKQLDTVTVTVDRREQDLQKYGGTAQAYTGEELKSLGINNELRNVQVAIPGLSIANQEGNVEIFIRGVGSSNNTELGDPGAAPHINGAYIARPRGLGAMFFDVERVEVNKGPQGTVRGRNALGGTLNIVTVKPQLGETGGYVLGEFGSRDHVGGEFGLNLPIGRTAAMRISGYHVEKETSYKNVGDPSLKPAGFQNEDAARLSFLWEPNEALRVFLMADYGQEGGTGYPGANIYGAALEGFAPDDIDLREVVYYGIQGKLDSTNKGVMASVGYDFGGLRVEYNTSFRDVDYTQTNANSAGVTWPGRNLEPRPPGSGDATRPDYDLFSTNYWETLSESQTHELLVFSPDSARFRWTAGGFYFNEDQKVGLFSLADKGVFYSGTEFTMPDVNGKSWAVFGDGTFDVSDTFRLKGGLRYTDESKYRYGIGGNWTIGLGAEDGCCFSVRLGTPGFLPALTRRPNFDVRGITTNADRARFLLQGILAAGRNDTIFQQIGPIADGTNPNGGCVDRQDTGGDNLSCTPAGSHPWISLGIPAQQEGSSEFNFNDWRIGFEKDLSDDHLLYGTVSTGHKSGGFNDSFDINVIPETYKPEKITAFELGSKQSFDFLGRRSTFNLAGFYYDYRDQVFQDLTAIAFNPETGEATGFALANRNVGKSEIMGLEAESMLSLSQDWTLSLNALLLDTEIKSGVVADVRSIDYGLGGVTSEIDLAGNELPLSSKLTLNARLQHVFDLGNGVFDWQILASYRSAYYLTQFNNRDVVFVSDTAGTVDRVESAAAAGFPDRQSAYTTINAGAGYSPTNSNWRFEIWGSNLLGDDVSQKALVGSQLNIRFLNDPRTYGLRVRYQF</sequence>
<dbReference type="Gene3D" id="2.40.170.20">
    <property type="entry name" value="TonB-dependent receptor, beta-barrel domain"/>
    <property type="match status" value="2"/>
</dbReference>
<evidence type="ECO:0000256" key="2">
    <source>
        <dbReference type="ARBA" id="ARBA00022448"/>
    </source>
</evidence>
<dbReference type="InterPro" id="IPR012910">
    <property type="entry name" value="Plug_dom"/>
</dbReference>
<reference evidence="17 18" key="1">
    <citation type="submission" date="2016-10" db="EMBL/GenBank/DDBJ databases">
        <authorList>
            <person name="de Groot N.N."/>
        </authorList>
    </citation>
    <scope>NUCLEOTIDE SEQUENCE [LARGE SCALE GENOMIC DNA]</scope>
    <source>
        <strain evidence="17 18">DSM 16957</strain>
    </source>
</reference>
<dbReference type="Pfam" id="PF00593">
    <property type="entry name" value="TonB_dep_Rec_b-barrel"/>
    <property type="match status" value="1"/>
</dbReference>
<gene>
    <name evidence="17" type="ORF">SAMN04488509_102427</name>
</gene>
<organism evidence="17 18">
    <name type="scientific">Aquimonas voraii</name>
    <dbReference type="NCBI Taxonomy" id="265719"/>
    <lineage>
        <taxon>Bacteria</taxon>
        <taxon>Pseudomonadati</taxon>
        <taxon>Pseudomonadota</taxon>
        <taxon>Gammaproteobacteria</taxon>
        <taxon>Lysobacterales</taxon>
        <taxon>Lysobacteraceae</taxon>
        <taxon>Aquimonas</taxon>
    </lineage>
</organism>
<keyword evidence="10 11" id="KW-0998">Cell outer membrane</keyword>
<proteinExistence type="inferred from homology"/>
<dbReference type="InterPro" id="IPR039426">
    <property type="entry name" value="TonB-dep_rcpt-like"/>
</dbReference>
<feature type="signal peptide" evidence="14">
    <location>
        <begin position="1"/>
        <end position="36"/>
    </location>
</feature>
<evidence type="ECO:0000256" key="8">
    <source>
        <dbReference type="ARBA" id="ARBA00023077"/>
    </source>
</evidence>
<evidence type="ECO:0000256" key="4">
    <source>
        <dbReference type="ARBA" id="ARBA00022496"/>
    </source>
</evidence>
<name>A0A1G6UQR8_9GAMM</name>
<comment type="subcellular location">
    <subcellularLocation>
        <location evidence="1 11">Cell outer membrane</location>
        <topology evidence="1 11">Multi-pass membrane protein</topology>
    </subcellularLocation>
</comment>
<dbReference type="PANTHER" id="PTHR32552">
    <property type="entry name" value="FERRICHROME IRON RECEPTOR-RELATED"/>
    <property type="match status" value="1"/>
</dbReference>
<evidence type="ECO:0000256" key="12">
    <source>
        <dbReference type="RuleBase" id="RU003357"/>
    </source>
</evidence>
<dbReference type="EMBL" id="FNAG01000002">
    <property type="protein sequence ID" value="SDD43046.1"/>
    <property type="molecule type" value="Genomic_DNA"/>
</dbReference>
<dbReference type="GO" id="GO:0006826">
    <property type="term" value="P:iron ion transport"/>
    <property type="evidence" value="ECO:0007669"/>
    <property type="project" value="UniProtKB-KW"/>
</dbReference>
<feature type="domain" description="TonB-dependent receptor plug" evidence="16">
    <location>
        <begin position="63"/>
        <end position="169"/>
    </location>
</feature>
<keyword evidence="6" id="KW-0408">Iron</keyword>
<keyword evidence="9 11" id="KW-0472">Membrane</keyword>
<evidence type="ECO:0000256" key="7">
    <source>
        <dbReference type="ARBA" id="ARBA00023065"/>
    </source>
</evidence>
<dbReference type="InterPro" id="IPR036942">
    <property type="entry name" value="Beta-barrel_TonB_sf"/>
</dbReference>
<dbReference type="STRING" id="265719.SAMN04488509_102427"/>
<feature type="region of interest" description="Disordered" evidence="13">
    <location>
        <begin position="344"/>
        <end position="363"/>
    </location>
</feature>
<evidence type="ECO:0000256" key="14">
    <source>
        <dbReference type="SAM" id="SignalP"/>
    </source>
</evidence>
<feature type="domain" description="TonB-dependent receptor-like beta-barrel" evidence="15">
    <location>
        <begin position="269"/>
        <end position="855"/>
    </location>
</feature>
<keyword evidence="5 11" id="KW-0812">Transmembrane</keyword>
<accession>A0A1G6UQR8</accession>
<keyword evidence="14" id="KW-0732">Signal</keyword>
<evidence type="ECO:0000256" key="5">
    <source>
        <dbReference type="ARBA" id="ARBA00022692"/>
    </source>
</evidence>
<evidence type="ECO:0000256" key="3">
    <source>
        <dbReference type="ARBA" id="ARBA00022452"/>
    </source>
</evidence>
<dbReference type="GO" id="GO:0009279">
    <property type="term" value="C:cell outer membrane"/>
    <property type="evidence" value="ECO:0007669"/>
    <property type="project" value="UniProtKB-SubCell"/>
</dbReference>
<dbReference type="SUPFAM" id="SSF56935">
    <property type="entry name" value="Porins"/>
    <property type="match status" value="1"/>
</dbReference>
<dbReference type="Pfam" id="PF07715">
    <property type="entry name" value="Plug"/>
    <property type="match status" value="1"/>
</dbReference>
<dbReference type="InterPro" id="IPR000531">
    <property type="entry name" value="Beta-barrel_TonB"/>
</dbReference>
<keyword evidence="4" id="KW-0410">Iron transport</keyword>
<dbReference type="PANTHER" id="PTHR32552:SF81">
    <property type="entry name" value="TONB-DEPENDENT OUTER MEMBRANE RECEPTOR"/>
    <property type="match status" value="1"/>
</dbReference>
<evidence type="ECO:0000256" key="10">
    <source>
        <dbReference type="ARBA" id="ARBA00023237"/>
    </source>
</evidence>
<evidence type="ECO:0000256" key="6">
    <source>
        <dbReference type="ARBA" id="ARBA00023004"/>
    </source>
</evidence>
<dbReference type="Proteomes" id="UP000199603">
    <property type="component" value="Unassembled WGS sequence"/>
</dbReference>
<dbReference type="AlphaFoldDB" id="A0A1G6UQR8"/>
<evidence type="ECO:0000313" key="18">
    <source>
        <dbReference type="Proteomes" id="UP000199603"/>
    </source>
</evidence>
<dbReference type="OrthoDB" id="127311at2"/>